<protein>
    <submittedName>
        <fullName evidence="1">Uncharacterized protein</fullName>
    </submittedName>
</protein>
<dbReference type="InterPro" id="IPR008699">
    <property type="entry name" value="NDUFB8"/>
</dbReference>
<dbReference type="PANTHER" id="PTHR12840:SF1">
    <property type="entry name" value="NADH DEHYDROGENASE [UBIQUINONE] 1 BETA SUBCOMPLEX SUBUNIT 8, MITOCHONDRIAL"/>
    <property type="match status" value="1"/>
</dbReference>
<dbReference type="AlphaFoldDB" id="A0AAX4HAQ0"/>
<sequence>MEKEVDRINLHIDILRNYNVTEDSKKTHFSQKAIDTSVKLYKIIRGYRSVLHTETFTGCKFHNTIRNLGSGTQKNQQVFRNYHLQEPKNPSLSFPFSVFFIYLFRDSDVLHSLTLTLTLTQSYTLYNKKYIEIKLPLTFPPKTLTHHLPPNSSHFPPPSHPGRAVPTYFPHLFIGPKPPPTPHPSNTKNPPMLSLFRVARMAARTGATSKTLAATFPVLKTATRAYNFAPNLTTKTTITDQLTGEVITLADPEHPELGAYQNPPIQLAQDKDPYGKYDLQQLRRNFNDPLHIDEDLYDIWSPDYYQPVSDGTALKHNAVFFSLFFGICAAVAIFELNPEKPAMPRSFPYNGLAEYLGSGSEKDDHFYQVRPDTTAEKAGVLAEDPDINTQKEAYMRDNAAFFKH</sequence>
<dbReference type="GO" id="GO:0005739">
    <property type="term" value="C:mitochondrion"/>
    <property type="evidence" value="ECO:0007669"/>
    <property type="project" value="InterPro"/>
</dbReference>
<dbReference type="GeneID" id="88173985"/>
<dbReference type="RefSeq" id="XP_062877982.1">
    <property type="nucleotide sequence ID" value="XM_063021912.1"/>
</dbReference>
<gene>
    <name evidence="1" type="ORF">PUMCH_002921</name>
</gene>
<dbReference type="Pfam" id="PF05821">
    <property type="entry name" value="NDUF_B8"/>
    <property type="match status" value="1"/>
</dbReference>
<dbReference type="EMBL" id="CP138896">
    <property type="protein sequence ID" value="WPK25600.1"/>
    <property type="molecule type" value="Genomic_DNA"/>
</dbReference>
<evidence type="ECO:0000313" key="2">
    <source>
        <dbReference type="Proteomes" id="UP001338582"/>
    </source>
</evidence>
<dbReference type="KEGG" id="asau:88173985"/>
<evidence type="ECO:0000313" key="1">
    <source>
        <dbReference type="EMBL" id="WPK25600.1"/>
    </source>
</evidence>
<organism evidence="1 2">
    <name type="scientific">Australozyma saopauloensis</name>
    <dbReference type="NCBI Taxonomy" id="291208"/>
    <lineage>
        <taxon>Eukaryota</taxon>
        <taxon>Fungi</taxon>
        <taxon>Dikarya</taxon>
        <taxon>Ascomycota</taxon>
        <taxon>Saccharomycotina</taxon>
        <taxon>Pichiomycetes</taxon>
        <taxon>Metschnikowiaceae</taxon>
        <taxon>Australozyma</taxon>
    </lineage>
</organism>
<keyword evidence="2" id="KW-1185">Reference proteome</keyword>
<proteinExistence type="predicted"/>
<reference evidence="1 2" key="1">
    <citation type="submission" date="2023-10" db="EMBL/GenBank/DDBJ databases">
        <title>Draft Genome Sequence of Candida saopaulonensis from a very Premature Infant with Sepsis.</title>
        <authorList>
            <person name="Ning Y."/>
            <person name="Dai R."/>
            <person name="Xiao M."/>
            <person name="Xu Y."/>
            <person name="Yan Q."/>
            <person name="Zhang L."/>
        </authorList>
    </citation>
    <scope>NUCLEOTIDE SEQUENCE [LARGE SCALE GENOMIC DNA]</scope>
    <source>
        <strain evidence="1 2">19XY460</strain>
    </source>
</reference>
<name>A0AAX4HAQ0_9ASCO</name>
<dbReference type="PANTHER" id="PTHR12840">
    <property type="entry name" value="NADH-UBIQUINONE OXIDOREDUCTASE ASHI SUBUNIT"/>
    <property type="match status" value="1"/>
</dbReference>
<dbReference type="Proteomes" id="UP001338582">
    <property type="component" value="Chromosome 3"/>
</dbReference>
<accession>A0AAX4HAQ0</accession>